<keyword evidence="7" id="KW-0687">Ribonucleoprotein</keyword>
<keyword evidence="2" id="KW-0479">Metal-binding</keyword>
<evidence type="ECO:0000256" key="3">
    <source>
        <dbReference type="ARBA" id="ARBA00022964"/>
    </source>
</evidence>
<dbReference type="GO" id="GO:0016706">
    <property type="term" value="F:2-oxoglutarate-dependent dioxygenase activity"/>
    <property type="evidence" value="ECO:0007669"/>
    <property type="project" value="TreeGrafter"/>
</dbReference>
<feature type="domain" description="JmjC" evidence="6">
    <location>
        <begin position="97"/>
        <end position="226"/>
    </location>
</feature>
<name>A0A222P2I1_9GAMM</name>
<reference evidence="7 8" key="1">
    <citation type="submission" date="2016-07" db="EMBL/GenBank/DDBJ databases">
        <authorList>
            <person name="Hassler H."/>
        </authorList>
    </citation>
    <scope>NUCLEOTIDE SEQUENCE [LARGE SCALE GENOMIC DNA]</scope>
    <source>
        <strain evidence="7 8">CDC-D5610</strain>
    </source>
</reference>
<protein>
    <submittedName>
        <fullName evidence="7">50S ribosomal protein L16 arginine hydroxylase</fullName>
        <ecNumber evidence="7">1.14.11.-</ecNumber>
    </submittedName>
</protein>
<dbReference type="AlphaFoldDB" id="A0A222P2I1"/>
<dbReference type="InterPro" id="IPR039994">
    <property type="entry name" value="NO66-like"/>
</dbReference>
<dbReference type="PANTHER" id="PTHR13096:SF8">
    <property type="entry name" value="RIBOSOMAL OXYGENASE 1"/>
    <property type="match status" value="1"/>
</dbReference>
<keyword evidence="8" id="KW-1185">Reference proteome</keyword>
<evidence type="ECO:0000256" key="4">
    <source>
        <dbReference type="ARBA" id="ARBA00023002"/>
    </source>
</evidence>
<evidence type="ECO:0000313" key="8">
    <source>
        <dbReference type="Proteomes" id="UP000201728"/>
    </source>
</evidence>
<keyword evidence="7" id="KW-0689">Ribosomal protein</keyword>
<evidence type="ECO:0000256" key="1">
    <source>
        <dbReference type="ARBA" id="ARBA00001954"/>
    </source>
</evidence>
<evidence type="ECO:0000313" key="7">
    <source>
        <dbReference type="EMBL" id="ASQ46052.1"/>
    </source>
</evidence>
<dbReference type="Gene3D" id="3.40.366.30">
    <property type="entry name" value="50S ribosomal protein L16 arginine hydroxylase, Chain A, Domain 2"/>
    <property type="match status" value="1"/>
</dbReference>
<dbReference type="InterPro" id="IPR046799">
    <property type="entry name" value="ROXA-like_wH"/>
</dbReference>
<gene>
    <name evidence="7" type="primary">ycfD</name>
    <name evidence="7" type="ORF">clem_07495</name>
</gene>
<dbReference type="PROSITE" id="PS51184">
    <property type="entry name" value="JMJC"/>
    <property type="match status" value="1"/>
</dbReference>
<dbReference type="PANTHER" id="PTHR13096">
    <property type="entry name" value="MINA53 MYC INDUCED NUCLEAR ANTIGEN"/>
    <property type="match status" value="1"/>
</dbReference>
<dbReference type="InterPro" id="IPR003347">
    <property type="entry name" value="JmjC_dom"/>
</dbReference>
<sequence>MVNFNNLSVKTFLSEYWQKKPLVIRKALPLFKNPLTPDELAGLALEEEVESRMVIETPGKAPYWHLKRGPFSMKDFKTLPKTHWTLLVQAVDRFIPEVALMLNYFDFIPQWRVDDVMISYAVNQGSVGPHYDNYDVFLYQAQGRRKWSLTTKNCHKNNRLPDVELRIMENFQTEEEYLLEEGDMLYLPSHIGHYGVALSEECITYSFGYRSYQSQELWDSFGEYLAEKKQAESLYQDPDWTTINATSELPPTAWRNAKELMQQLLANESQLKLWFGCFATKLDQHAEELLPDPLSEEVSIDEFLQELKTSQRILRNPLCRFAYQGEEKSMLLFINGYEWNVEGVSTALIKLIANCRHIVTEKLQPFLQKEADIFFLFELWKLQWLEFGMKDKG</sequence>
<dbReference type="GO" id="GO:0005840">
    <property type="term" value="C:ribosome"/>
    <property type="evidence" value="ECO:0007669"/>
    <property type="project" value="UniProtKB-KW"/>
</dbReference>
<dbReference type="OrthoDB" id="9764016at2"/>
<dbReference type="KEGG" id="lcd:clem_07495"/>
<keyword evidence="3" id="KW-0223">Dioxygenase</keyword>
<dbReference type="EC" id="1.14.11.-" evidence="7"/>
<keyword evidence="5" id="KW-0408">Iron</keyword>
<proteinExistence type="predicted"/>
<comment type="cofactor">
    <cofactor evidence="1">
        <name>Fe(2+)</name>
        <dbReference type="ChEBI" id="CHEBI:29033"/>
    </cofactor>
</comment>
<dbReference type="Proteomes" id="UP000201728">
    <property type="component" value="Chromosome"/>
</dbReference>
<dbReference type="Pfam" id="PF20514">
    <property type="entry name" value="WHD_ROXA"/>
    <property type="match status" value="1"/>
</dbReference>
<accession>A0A222P2I1</accession>
<keyword evidence="4 7" id="KW-0560">Oxidoreductase</keyword>
<dbReference type="RefSeq" id="WP_094091044.1">
    <property type="nucleotide sequence ID" value="NZ_CP016397.1"/>
</dbReference>
<dbReference type="EMBL" id="CP016397">
    <property type="protein sequence ID" value="ASQ46052.1"/>
    <property type="molecule type" value="Genomic_DNA"/>
</dbReference>
<organism evidence="7 8">
    <name type="scientific">Legionella clemsonensis</name>
    <dbReference type="NCBI Taxonomy" id="1867846"/>
    <lineage>
        <taxon>Bacteria</taxon>
        <taxon>Pseudomonadati</taxon>
        <taxon>Pseudomonadota</taxon>
        <taxon>Gammaproteobacteria</taxon>
        <taxon>Legionellales</taxon>
        <taxon>Legionellaceae</taxon>
        <taxon>Legionella</taxon>
    </lineage>
</organism>
<dbReference type="GO" id="GO:0046872">
    <property type="term" value="F:metal ion binding"/>
    <property type="evidence" value="ECO:0007669"/>
    <property type="project" value="UniProtKB-KW"/>
</dbReference>
<dbReference type="Pfam" id="PF08007">
    <property type="entry name" value="JmjC_2"/>
    <property type="match status" value="1"/>
</dbReference>
<dbReference type="SUPFAM" id="SSF51197">
    <property type="entry name" value="Clavaminate synthase-like"/>
    <property type="match status" value="1"/>
</dbReference>
<evidence type="ECO:0000256" key="5">
    <source>
        <dbReference type="ARBA" id="ARBA00023004"/>
    </source>
</evidence>
<evidence type="ECO:0000259" key="6">
    <source>
        <dbReference type="PROSITE" id="PS51184"/>
    </source>
</evidence>
<dbReference type="Gene3D" id="2.60.120.650">
    <property type="entry name" value="Cupin"/>
    <property type="match status" value="1"/>
</dbReference>
<evidence type="ECO:0000256" key="2">
    <source>
        <dbReference type="ARBA" id="ARBA00022723"/>
    </source>
</evidence>